<name>A0A7J7IDJ2_9RHOD</name>
<proteinExistence type="predicted"/>
<comment type="caution">
    <text evidence="2">The sequence shown here is derived from an EMBL/GenBank/DDBJ whole genome shotgun (WGS) entry which is preliminary data.</text>
</comment>
<gene>
    <name evidence="2" type="ORF">F1559_000449</name>
</gene>
<evidence type="ECO:0000313" key="3">
    <source>
        <dbReference type="Proteomes" id="UP000530660"/>
    </source>
</evidence>
<dbReference type="AlphaFoldDB" id="A0A7J7IDJ2"/>
<organism evidence="2 3">
    <name type="scientific">Cyanidiococcus yangmingshanensis</name>
    <dbReference type="NCBI Taxonomy" id="2690220"/>
    <lineage>
        <taxon>Eukaryota</taxon>
        <taxon>Rhodophyta</taxon>
        <taxon>Bangiophyceae</taxon>
        <taxon>Cyanidiales</taxon>
        <taxon>Cyanidiaceae</taxon>
        <taxon>Cyanidiococcus</taxon>
    </lineage>
</organism>
<dbReference type="OrthoDB" id="10634945at2759"/>
<dbReference type="EMBL" id="VWRR01000017">
    <property type="protein sequence ID" value="KAF6000800.1"/>
    <property type="molecule type" value="Genomic_DNA"/>
</dbReference>
<keyword evidence="3" id="KW-1185">Reference proteome</keyword>
<reference evidence="2 3" key="1">
    <citation type="journal article" date="2020" name="J. Phycol.">
        <title>Comparative genome analysis reveals Cyanidiococcus gen. nov., a new extremophilic red algal genus sister to Cyanidioschyzon (Cyanidioschyzonaceae, Rhodophyta).</title>
        <authorList>
            <person name="Liu S.-L."/>
            <person name="Chiang Y.-R."/>
            <person name="Yoon H.S."/>
            <person name="Fu H.-Y."/>
        </authorList>
    </citation>
    <scope>NUCLEOTIDE SEQUENCE [LARGE SCALE GENOMIC DNA]</scope>
    <source>
        <strain evidence="2 3">THAL066</strain>
    </source>
</reference>
<evidence type="ECO:0000256" key="1">
    <source>
        <dbReference type="SAM" id="MobiDB-lite"/>
    </source>
</evidence>
<sequence>METVCDVPKPMTEAVGRAEQPPSPLHPMNANSSVEFPIGGDPDAFVSRGTLFYRGMQLHKGDQVAIRVLPKGSTSGAVHVGLASGSPEAQADIEAAEIYQGPLVSLNVKELHVQDAEHRVYVTWLQSGRAELIYLGKAAA</sequence>
<accession>A0A7J7IDJ2</accession>
<protein>
    <submittedName>
        <fullName evidence="2">Uncharacterized protein</fullName>
    </submittedName>
</protein>
<dbReference type="Proteomes" id="UP000530660">
    <property type="component" value="Unassembled WGS sequence"/>
</dbReference>
<feature type="region of interest" description="Disordered" evidence="1">
    <location>
        <begin position="1"/>
        <end position="25"/>
    </location>
</feature>
<evidence type="ECO:0000313" key="2">
    <source>
        <dbReference type="EMBL" id="KAF6000800.1"/>
    </source>
</evidence>